<dbReference type="RefSeq" id="WP_207566817.1">
    <property type="nucleotide sequence ID" value="NZ_CP071446.1"/>
</dbReference>
<dbReference type="Pfam" id="PF00862">
    <property type="entry name" value="GT-B_Sucrose_synth"/>
    <property type="match status" value="1"/>
</dbReference>
<evidence type="ECO:0000256" key="4">
    <source>
        <dbReference type="ARBA" id="ARBA00022679"/>
    </source>
</evidence>
<accession>A0ABX7S692</accession>
<evidence type="ECO:0000313" key="8">
    <source>
        <dbReference type="EMBL" id="QTA38096.1"/>
    </source>
</evidence>
<dbReference type="InterPro" id="IPR000368">
    <property type="entry name" value="Sucrose_synth_GT-B1"/>
</dbReference>
<dbReference type="PANTHER" id="PTHR46039:SF5">
    <property type="entry name" value="SUCROSE-PHOSPHATE SYNTHASE 3-RELATED"/>
    <property type="match status" value="1"/>
</dbReference>
<dbReference type="EMBL" id="CP071446">
    <property type="protein sequence ID" value="QTA38096.1"/>
    <property type="molecule type" value="Genomic_DNA"/>
</dbReference>
<dbReference type="Pfam" id="PF00534">
    <property type="entry name" value="Glycos_transf_1"/>
    <property type="match status" value="1"/>
</dbReference>
<dbReference type="SUPFAM" id="SSF53756">
    <property type="entry name" value="UDP-Glycosyltransferase/glycogen phosphorylase"/>
    <property type="match status" value="1"/>
</dbReference>
<keyword evidence="4" id="KW-0808">Transferase</keyword>
<protein>
    <recommendedName>
        <fullName evidence="2">sucrose-phosphate synthase</fullName>
        <ecNumber evidence="2">2.4.1.14</ecNumber>
    </recommendedName>
</protein>
<evidence type="ECO:0000256" key="2">
    <source>
        <dbReference type="ARBA" id="ARBA00012536"/>
    </source>
</evidence>
<dbReference type="InterPro" id="IPR044161">
    <property type="entry name" value="SPS"/>
</dbReference>
<dbReference type="EC" id="2.4.1.14" evidence="2"/>
<dbReference type="Gene3D" id="3.40.50.2000">
    <property type="entry name" value="Glycogen Phosphorylase B"/>
    <property type="match status" value="2"/>
</dbReference>
<gene>
    <name evidence="8" type="ORF">JYK00_00680</name>
</gene>
<proteinExistence type="inferred from homology"/>
<evidence type="ECO:0000313" key="9">
    <source>
        <dbReference type="Proteomes" id="UP000671862"/>
    </source>
</evidence>
<dbReference type="InterPro" id="IPR001296">
    <property type="entry name" value="Glyco_trans_1"/>
</dbReference>
<keyword evidence="9" id="KW-1185">Reference proteome</keyword>
<name>A0ABX7S692_9BACT</name>
<organism evidence="8 9">
    <name type="scientific">Thermosipho ferrireducens</name>
    <dbReference type="NCBI Taxonomy" id="2571116"/>
    <lineage>
        <taxon>Bacteria</taxon>
        <taxon>Thermotogati</taxon>
        <taxon>Thermotogota</taxon>
        <taxon>Thermotogae</taxon>
        <taxon>Thermotogales</taxon>
        <taxon>Fervidobacteriaceae</taxon>
        <taxon>Thermosipho</taxon>
    </lineage>
</organism>
<evidence type="ECO:0000259" key="7">
    <source>
        <dbReference type="Pfam" id="PF00862"/>
    </source>
</evidence>
<keyword evidence="3" id="KW-0328">Glycosyltransferase</keyword>
<feature type="domain" description="Sucrose synthase first GT-B" evidence="7">
    <location>
        <begin position="6"/>
        <end position="228"/>
    </location>
</feature>
<feature type="domain" description="Glycosyl transferase family 1" evidence="6">
    <location>
        <begin position="251"/>
        <end position="428"/>
    </location>
</feature>
<evidence type="ECO:0000256" key="5">
    <source>
        <dbReference type="ARBA" id="ARBA00047471"/>
    </source>
</evidence>
<reference evidence="8 9" key="1">
    <citation type="submission" date="2021-03" db="EMBL/GenBank/DDBJ databases">
        <title>Thermosipho ferrireducens sp.nov., an anaerobic thermophilic iron-reducing bacterium isolated from a deep-sea hydrothermal sulfide deposits.</title>
        <authorList>
            <person name="Zeng X."/>
            <person name="Chen Y."/>
            <person name="Shao Z."/>
        </authorList>
    </citation>
    <scope>NUCLEOTIDE SEQUENCE [LARGE SCALE GENOMIC DNA]</scope>
    <source>
        <strain evidence="8 9">JL129W03</strain>
    </source>
</reference>
<evidence type="ECO:0000256" key="3">
    <source>
        <dbReference type="ARBA" id="ARBA00022676"/>
    </source>
</evidence>
<dbReference type="Proteomes" id="UP000671862">
    <property type="component" value="Chromosome"/>
</dbReference>
<sequence>MKLNKIAFFNPQGNFDPKDSHLTEHPDFGGQLVYVKELAKAIAKHNIKVDIITRKIIDPEWPEFSGDFDYYPETENVRIVRIPFGGKKFLNKELLWDHLGEYVKGIIKLYTQEKAFPDFVTTHYGDGGISGTMFLTKTGIKYSFTAHSLGAQKRDRLNMDKDEAEKKFRFSLRILAENIAMQYASFIVTSTFQEKIEQYMHKAYKKTTTKHEKKFEIIPPGVNTSIFHTTPLPEDKKIEEYLNTKITKLPAEKRNNPFVILSSRLDRKKYHVALIRAFAESEKLREKFNIVIVTRGIDDVFSLITNINVDSEEKHILEEITTLAKKNNFLDQILFLNIKTQKELAALYRISTRQNSIFALTALYEPFGLAIIEAMACGLPVVATRFGGPAEILDGGTYGALINPDDPHDISKGLFNVLDNYDTYKKLGLKRVSEKYTWEITAEEYLRAIEKHIHGESETPFIPDFFANQLR</sequence>
<comment type="similarity">
    <text evidence="1">Belongs to the glycosyltransferase 1 family.</text>
</comment>
<evidence type="ECO:0000259" key="6">
    <source>
        <dbReference type="Pfam" id="PF00534"/>
    </source>
</evidence>
<evidence type="ECO:0000256" key="1">
    <source>
        <dbReference type="ARBA" id="ARBA00006530"/>
    </source>
</evidence>
<dbReference type="PANTHER" id="PTHR46039">
    <property type="entry name" value="SUCROSE-PHOSPHATE SYNTHASE 3-RELATED"/>
    <property type="match status" value="1"/>
</dbReference>
<comment type="catalytic activity">
    <reaction evidence="5">
        <text>beta-D-fructose 6-phosphate + UDP-alpha-D-glucose = sucrose 6(F)-phosphate + UDP + H(+)</text>
        <dbReference type="Rhea" id="RHEA:22172"/>
        <dbReference type="ChEBI" id="CHEBI:15378"/>
        <dbReference type="ChEBI" id="CHEBI:57634"/>
        <dbReference type="ChEBI" id="CHEBI:57723"/>
        <dbReference type="ChEBI" id="CHEBI:58223"/>
        <dbReference type="ChEBI" id="CHEBI:58885"/>
        <dbReference type="EC" id="2.4.1.14"/>
    </reaction>
</comment>